<dbReference type="InterPro" id="IPR005829">
    <property type="entry name" value="Sugar_transporter_CS"/>
</dbReference>
<feature type="transmembrane region" description="Helical" evidence="6">
    <location>
        <begin position="299"/>
        <end position="317"/>
    </location>
</feature>
<dbReference type="Pfam" id="PF07690">
    <property type="entry name" value="MFS_1"/>
    <property type="match status" value="2"/>
</dbReference>
<comment type="caution">
    <text evidence="8">The sequence shown here is derived from an EMBL/GenBank/DDBJ whole genome shotgun (WGS) entry which is preliminary data.</text>
</comment>
<evidence type="ECO:0000313" key="9">
    <source>
        <dbReference type="Proteomes" id="UP000683360"/>
    </source>
</evidence>
<feature type="domain" description="Major facilitator superfamily (MFS) profile" evidence="7">
    <location>
        <begin position="27"/>
        <end position="378"/>
    </location>
</feature>
<protein>
    <submittedName>
        <fullName evidence="8">Major facilitator superfamily domain-containing protein 10</fullName>
    </submittedName>
</protein>
<dbReference type="AlphaFoldDB" id="A0A8S3R271"/>
<proteinExistence type="predicted"/>
<name>A0A8S3R271_MYTED</name>
<organism evidence="8 9">
    <name type="scientific">Mytilus edulis</name>
    <name type="common">Blue mussel</name>
    <dbReference type="NCBI Taxonomy" id="6550"/>
    <lineage>
        <taxon>Eukaryota</taxon>
        <taxon>Metazoa</taxon>
        <taxon>Spiralia</taxon>
        <taxon>Lophotrochozoa</taxon>
        <taxon>Mollusca</taxon>
        <taxon>Bivalvia</taxon>
        <taxon>Autobranchia</taxon>
        <taxon>Pteriomorphia</taxon>
        <taxon>Mytilida</taxon>
        <taxon>Mytiloidea</taxon>
        <taxon>Mytilidae</taxon>
        <taxon>Mytilinae</taxon>
        <taxon>Mytilus</taxon>
    </lineage>
</organism>
<feature type="transmembrane region" description="Helical" evidence="6">
    <location>
        <begin position="182"/>
        <end position="205"/>
    </location>
</feature>
<evidence type="ECO:0000256" key="3">
    <source>
        <dbReference type="ARBA" id="ARBA00022692"/>
    </source>
</evidence>
<sequence length="378" mass="41695">MKKEKQENDVSEVLAQKKLVNRQENKRLFVLFISLVLDLLSFTLILPLLPSLLDYYGEHDKGGLYKVIKDSVTGFREFVGAPDTHRWNSVLFGGVIGSLFSFLQFLASPIVGATSDVYGRKPVLLLSLAGVAGSYALWAVSHNFTLFVLARIIGGLSKGNVSLATAIVADILPQEKRGKGMALIGIAFSIGFVFGPLIGAGFSIWARHQDGEKSFVDCPRIDGLKAQSIANGWQEKAHLINPVSLFKFSSATNMSQKDNQSMQRIGVIYFLYLFFYSGLEFTLTFLTHNRLHYDSMQQGKMFFFIGAVMTLVQGGYVRKIKSGTEVRTATMGMTLLIPAFIIMAFAYTASIMYIGLFLFAFASATVVPCLTTLISQFS</sequence>
<keyword evidence="2" id="KW-0813">Transport</keyword>
<keyword evidence="9" id="KW-1185">Reference proteome</keyword>
<dbReference type="EMBL" id="CAJPWZ010000836">
    <property type="protein sequence ID" value="CAG2201193.1"/>
    <property type="molecule type" value="Genomic_DNA"/>
</dbReference>
<dbReference type="InterPro" id="IPR011701">
    <property type="entry name" value="MFS"/>
</dbReference>
<evidence type="ECO:0000256" key="1">
    <source>
        <dbReference type="ARBA" id="ARBA00004141"/>
    </source>
</evidence>
<keyword evidence="4 6" id="KW-1133">Transmembrane helix</keyword>
<gene>
    <name evidence="8" type="ORF">MEDL_15853</name>
</gene>
<dbReference type="PANTHER" id="PTHR23504">
    <property type="entry name" value="MAJOR FACILITATOR SUPERFAMILY DOMAIN-CONTAINING PROTEIN 10"/>
    <property type="match status" value="1"/>
</dbReference>
<dbReference type="GO" id="GO:0022857">
    <property type="term" value="F:transmembrane transporter activity"/>
    <property type="evidence" value="ECO:0007669"/>
    <property type="project" value="InterPro"/>
</dbReference>
<keyword evidence="3 6" id="KW-0812">Transmembrane</keyword>
<dbReference type="OrthoDB" id="196650at2759"/>
<evidence type="ECO:0000313" key="8">
    <source>
        <dbReference type="EMBL" id="CAG2201193.1"/>
    </source>
</evidence>
<feature type="transmembrane region" description="Helical" evidence="6">
    <location>
        <begin position="329"/>
        <end position="347"/>
    </location>
</feature>
<dbReference type="PANTHER" id="PTHR23504:SF31">
    <property type="entry name" value="MAJOR FACILITATOR SUPERFAMILY DOMAIN-CONTAINING PROTEIN 10"/>
    <property type="match status" value="1"/>
</dbReference>
<evidence type="ECO:0000256" key="4">
    <source>
        <dbReference type="ARBA" id="ARBA00022989"/>
    </source>
</evidence>
<feature type="transmembrane region" description="Helical" evidence="6">
    <location>
        <begin position="90"/>
        <end position="111"/>
    </location>
</feature>
<dbReference type="PROSITE" id="PS50850">
    <property type="entry name" value="MFS"/>
    <property type="match status" value="1"/>
</dbReference>
<reference evidence="8" key="1">
    <citation type="submission" date="2021-03" db="EMBL/GenBank/DDBJ databases">
        <authorList>
            <person name="Bekaert M."/>
        </authorList>
    </citation>
    <scope>NUCLEOTIDE SEQUENCE</scope>
</reference>
<feature type="transmembrane region" description="Helical" evidence="6">
    <location>
        <begin position="123"/>
        <end position="141"/>
    </location>
</feature>
<dbReference type="InterPro" id="IPR020846">
    <property type="entry name" value="MFS_dom"/>
</dbReference>
<evidence type="ECO:0000256" key="5">
    <source>
        <dbReference type="ARBA" id="ARBA00023136"/>
    </source>
</evidence>
<dbReference type="PROSITE" id="PS00216">
    <property type="entry name" value="SUGAR_TRANSPORT_1"/>
    <property type="match status" value="1"/>
</dbReference>
<accession>A0A8S3R271</accession>
<evidence type="ECO:0000256" key="2">
    <source>
        <dbReference type="ARBA" id="ARBA00022448"/>
    </source>
</evidence>
<feature type="transmembrane region" description="Helical" evidence="6">
    <location>
        <begin position="267"/>
        <end position="287"/>
    </location>
</feature>
<dbReference type="Gene3D" id="1.20.1250.20">
    <property type="entry name" value="MFS general substrate transporter like domains"/>
    <property type="match status" value="2"/>
</dbReference>
<keyword evidence="5 6" id="KW-0472">Membrane</keyword>
<dbReference type="SUPFAM" id="SSF103473">
    <property type="entry name" value="MFS general substrate transporter"/>
    <property type="match status" value="1"/>
</dbReference>
<comment type="subcellular location">
    <subcellularLocation>
        <location evidence="1">Membrane</location>
        <topology evidence="1">Multi-pass membrane protein</topology>
    </subcellularLocation>
</comment>
<feature type="transmembrane region" description="Helical" evidence="6">
    <location>
        <begin position="353"/>
        <end position="374"/>
    </location>
</feature>
<feature type="transmembrane region" description="Helical" evidence="6">
    <location>
        <begin position="28"/>
        <end position="49"/>
    </location>
</feature>
<evidence type="ECO:0000256" key="6">
    <source>
        <dbReference type="SAM" id="Phobius"/>
    </source>
</evidence>
<dbReference type="GO" id="GO:0031526">
    <property type="term" value="C:brush border membrane"/>
    <property type="evidence" value="ECO:0007669"/>
    <property type="project" value="TreeGrafter"/>
</dbReference>
<dbReference type="Proteomes" id="UP000683360">
    <property type="component" value="Unassembled WGS sequence"/>
</dbReference>
<evidence type="ECO:0000259" key="7">
    <source>
        <dbReference type="PROSITE" id="PS50850"/>
    </source>
</evidence>
<dbReference type="InterPro" id="IPR036259">
    <property type="entry name" value="MFS_trans_sf"/>
</dbReference>